<feature type="region of interest" description="Disordered" evidence="1">
    <location>
        <begin position="312"/>
        <end position="350"/>
    </location>
</feature>
<dbReference type="Proteomes" id="UP000305948">
    <property type="component" value="Unassembled WGS sequence"/>
</dbReference>
<reference evidence="2 3" key="1">
    <citation type="journal article" date="2019" name="Nat. Ecol. Evol.">
        <title>Megaphylogeny resolves global patterns of mushroom evolution.</title>
        <authorList>
            <person name="Varga T."/>
            <person name="Krizsan K."/>
            <person name="Foldi C."/>
            <person name="Dima B."/>
            <person name="Sanchez-Garcia M."/>
            <person name="Sanchez-Ramirez S."/>
            <person name="Szollosi G.J."/>
            <person name="Szarkandi J.G."/>
            <person name="Papp V."/>
            <person name="Albert L."/>
            <person name="Andreopoulos W."/>
            <person name="Angelini C."/>
            <person name="Antonin V."/>
            <person name="Barry K.W."/>
            <person name="Bougher N.L."/>
            <person name="Buchanan P."/>
            <person name="Buyck B."/>
            <person name="Bense V."/>
            <person name="Catcheside P."/>
            <person name="Chovatia M."/>
            <person name="Cooper J."/>
            <person name="Damon W."/>
            <person name="Desjardin D."/>
            <person name="Finy P."/>
            <person name="Geml J."/>
            <person name="Haridas S."/>
            <person name="Hughes K."/>
            <person name="Justo A."/>
            <person name="Karasinski D."/>
            <person name="Kautmanova I."/>
            <person name="Kiss B."/>
            <person name="Kocsube S."/>
            <person name="Kotiranta H."/>
            <person name="LaButti K.M."/>
            <person name="Lechner B.E."/>
            <person name="Liimatainen K."/>
            <person name="Lipzen A."/>
            <person name="Lukacs Z."/>
            <person name="Mihaltcheva S."/>
            <person name="Morgado L.N."/>
            <person name="Niskanen T."/>
            <person name="Noordeloos M.E."/>
            <person name="Ohm R.A."/>
            <person name="Ortiz-Santana B."/>
            <person name="Ovrebo C."/>
            <person name="Racz N."/>
            <person name="Riley R."/>
            <person name="Savchenko A."/>
            <person name="Shiryaev A."/>
            <person name="Soop K."/>
            <person name="Spirin V."/>
            <person name="Szebenyi C."/>
            <person name="Tomsovsky M."/>
            <person name="Tulloss R.E."/>
            <person name="Uehling J."/>
            <person name="Grigoriev I.V."/>
            <person name="Vagvolgyi C."/>
            <person name="Papp T."/>
            <person name="Martin F.M."/>
            <person name="Miettinen O."/>
            <person name="Hibbett D.S."/>
            <person name="Nagy L.G."/>
        </authorList>
    </citation>
    <scope>NUCLEOTIDE SEQUENCE [LARGE SCALE GENOMIC DNA]</scope>
    <source>
        <strain evidence="2 3">OMC1185</strain>
    </source>
</reference>
<protein>
    <recommendedName>
        <fullName evidence="4">Copper-fist domain-containing protein</fullName>
    </recommendedName>
</protein>
<accession>A0A5C3N9X3</accession>
<gene>
    <name evidence="2" type="ORF">OE88DRAFT_1358840</name>
</gene>
<dbReference type="EMBL" id="ML213508">
    <property type="protein sequence ID" value="TFK53246.1"/>
    <property type="molecule type" value="Genomic_DNA"/>
</dbReference>
<organism evidence="2 3">
    <name type="scientific">Heliocybe sulcata</name>
    <dbReference type="NCBI Taxonomy" id="5364"/>
    <lineage>
        <taxon>Eukaryota</taxon>
        <taxon>Fungi</taxon>
        <taxon>Dikarya</taxon>
        <taxon>Basidiomycota</taxon>
        <taxon>Agaricomycotina</taxon>
        <taxon>Agaricomycetes</taxon>
        <taxon>Gloeophyllales</taxon>
        <taxon>Gloeophyllaceae</taxon>
        <taxon>Heliocybe</taxon>
    </lineage>
</organism>
<proteinExistence type="predicted"/>
<name>A0A5C3N9X3_9AGAM</name>
<dbReference type="OrthoDB" id="5600085at2759"/>
<feature type="region of interest" description="Disordered" evidence="1">
    <location>
        <begin position="1"/>
        <end position="41"/>
    </location>
</feature>
<keyword evidence="3" id="KW-1185">Reference proteome</keyword>
<feature type="compositionally biased region" description="Low complexity" evidence="1">
    <location>
        <begin position="335"/>
        <end position="350"/>
    </location>
</feature>
<dbReference type="AlphaFoldDB" id="A0A5C3N9X3"/>
<evidence type="ECO:0000313" key="2">
    <source>
        <dbReference type="EMBL" id="TFK53246.1"/>
    </source>
</evidence>
<dbReference type="STRING" id="5364.A0A5C3N9X3"/>
<feature type="region of interest" description="Disordered" evidence="1">
    <location>
        <begin position="60"/>
        <end position="80"/>
    </location>
</feature>
<sequence>MPEGSHHPHLRPVLPRPSPGIPTEASAPSVPPGHPNHARHQMHNSMYYSPYSRTYEQVHVPGGAPQSMSRPAGSGSMVPSQTTVPQELYQMFANTQPPRNMPAMPGQNMAPQVSWPSPTDAAFPLCNCGDSCACPGCLEHRGPSAAGYMSFQTCANPNSCSSCLSCSVLSLPYEASTTGFNDAQSYQLADELLARIPDIVGPQASTSDTLAMSQQMQSAMMQGYMTGQGQAWPNYLGGSIAPSRSCGIPNVGEARTECCGGQCKCPPGRCSCPSDCCGCCQGCACGHDHEASGSGLTFAVSGERGTCCSHHRSRSVQGGMPGSSQYPNYGSPRMTASSSTSAQSSSRSTSYQSELVTDRILVIIGANCRVDPYAPSTTSAGSGSCCSTRNIPRSS</sequence>
<evidence type="ECO:0000256" key="1">
    <source>
        <dbReference type="SAM" id="MobiDB-lite"/>
    </source>
</evidence>
<evidence type="ECO:0008006" key="4">
    <source>
        <dbReference type="Google" id="ProtNLM"/>
    </source>
</evidence>
<feature type="region of interest" description="Disordered" evidence="1">
    <location>
        <begin position="375"/>
        <end position="395"/>
    </location>
</feature>
<evidence type="ECO:0000313" key="3">
    <source>
        <dbReference type="Proteomes" id="UP000305948"/>
    </source>
</evidence>
<feature type="compositionally biased region" description="Low complexity" evidence="1">
    <location>
        <begin position="376"/>
        <end position="388"/>
    </location>
</feature>